<comment type="caution">
    <text evidence="1">The sequence shown here is derived from an EMBL/GenBank/DDBJ whole genome shotgun (WGS) entry which is preliminary data.</text>
</comment>
<evidence type="ECO:0000313" key="1">
    <source>
        <dbReference type="EMBL" id="GAA4455802.1"/>
    </source>
</evidence>
<proteinExistence type="predicted"/>
<protein>
    <recommendedName>
        <fullName evidence="3">Nucleoside 2-deoxyribosyltransferase</fullName>
    </recommendedName>
</protein>
<evidence type="ECO:0000313" key="2">
    <source>
        <dbReference type="Proteomes" id="UP001500840"/>
    </source>
</evidence>
<dbReference type="EMBL" id="BAABGA010000035">
    <property type="protein sequence ID" value="GAA4455802.1"/>
    <property type="molecule type" value="Genomic_DNA"/>
</dbReference>
<accession>A0ABP8MW61</accession>
<sequence length="172" mass="20008">MINIWVISPFSHEYPEEWERVLQFNLQYGIASLGFRKLGDCSELDVDTIIKRHYDAYPDWEGRESGDAHQVARFYSEIQLDDVVLARRGTKVLAAIGTVNRMPYYDDQLTVSVFPDDIAYPNHIGVDWRDEPRNLDFGRQIFGYLPFCSMDRDRFDAIADEFGFAEAVVWPD</sequence>
<gene>
    <name evidence="1" type="ORF">GCM10023156_30400</name>
</gene>
<reference evidence="2" key="1">
    <citation type="journal article" date="2019" name="Int. J. Syst. Evol. Microbiol.">
        <title>The Global Catalogue of Microorganisms (GCM) 10K type strain sequencing project: providing services to taxonomists for standard genome sequencing and annotation.</title>
        <authorList>
            <consortium name="The Broad Institute Genomics Platform"/>
            <consortium name="The Broad Institute Genome Sequencing Center for Infectious Disease"/>
            <person name="Wu L."/>
            <person name="Ma J."/>
        </authorList>
    </citation>
    <scope>NUCLEOTIDE SEQUENCE [LARGE SCALE GENOMIC DNA]</scope>
    <source>
        <strain evidence="2">JCM 17759</strain>
    </source>
</reference>
<keyword evidence="2" id="KW-1185">Reference proteome</keyword>
<dbReference type="Proteomes" id="UP001500840">
    <property type="component" value="Unassembled WGS sequence"/>
</dbReference>
<evidence type="ECO:0008006" key="3">
    <source>
        <dbReference type="Google" id="ProtNLM"/>
    </source>
</evidence>
<name>A0ABP8MW61_9BACT</name>
<organism evidence="1 2">
    <name type="scientific">Novipirellula rosea</name>
    <dbReference type="NCBI Taxonomy" id="1031540"/>
    <lineage>
        <taxon>Bacteria</taxon>
        <taxon>Pseudomonadati</taxon>
        <taxon>Planctomycetota</taxon>
        <taxon>Planctomycetia</taxon>
        <taxon>Pirellulales</taxon>
        <taxon>Pirellulaceae</taxon>
        <taxon>Novipirellula</taxon>
    </lineage>
</organism>